<protein>
    <submittedName>
        <fullName evidence="1">Uncharacterized protein</fullName>
    </submittedName>
</protein>
<evidence type="ECO:0000313" key="1">
    <source>
        <dbReference type="EMBL" id="KAG9471548.1"/>
    </source>
</evidence>
<organism evidence="1 2">
    <name type="scientific">Eleutherodactylus coqui</name>
    <name type="common">Puerto Rican coqui</name>
    <dbReference type="NCBI Taxonomy" id="57060"/>
    <lineage>
        <taxon>Eukaryota</taxon>
        <taxon>Metazoa</taxon>
        <taxon>Chordata</taxon>
        <taxon>Craniata</taxon>
        <taxon>Vertebrata</taxon>
        <taxon>Euteleostomi</taxon>
        <taxon>Amphibia</taxon>
        <taxon>Batrachia</taxon>
        <taxon>Anura</taxon>
        <taxon>Neobatrachia</taxon>
        <taxon>Hyloidea</taxon>
        <taxon>Eleutherodactylidae</taxon>
        <taxon>Eleutherodactylinae</taxon>
        <taxon>Eleutherodactylus</taxon>
        <taxon>Eleutherodactylus</taxon>
    </lineage>
</organism>
<keyword evidence="2" id="KW-1185">Reference proteome</keyword>
<reference evidence="1" key="1">
    <citation type="thesis" date="2020" institute="ProQuest LLC" country="789 East Eisenhower Parkway, Ann Arbor, MI, USA">
        <title>Comparative Genomics and Chromosome Evolution.</title>
        <authorList>
            <person name="Mudd A.B."/>
        </authorList>
    </citation>
    <scope>NUCLEOTIDE SEQUENCE</scope>
    <source>
        <strain evidence="1">HN-11 Male</strain>
        <tissue evidence="1">Kidney and liver</tissue>
    </source>
</reference>
<gene>
    <name evidence="1" type="ORF">GDO78_014349</name>
</gene>
<dbReference type="Proteomes" id="UP000770717">
    <property type="component" value="Unassembled WGS sequence"/>
</dbReference>
<name>A0A8J6ELC7_ELECQ</name>
<sequence>MLWMMGVVVIVGSIQLGSLGCSIFYSELRSCCWMAPYNKSNIISLSVLREETDAFGRIGKKR</sequence>
<comment type="caution">
    <text evidence="1">The sequence shown here is derived from an EMBL/GenBank/DDBJ whole genome shotgun (WGS) entry which is preliminary data.</text>
</comment>
<proteinExistence type="predicted"/>
<accession>A0A8J6ELC7</accession>
<dbReference type="AlphaFoldDB" id="A0A8J6ELC7"/>
<dbReference type="EMBL" id="WNTK01000133">
    <property type="protein sequence ID" value="KAG9471548.1"/>
    <property type="molecule type" value="Genomic_DNA"/>
</dbReference>
<evidence type="ECO:0000313" key="2">
    <source>
        <dbReference type="Proteomes" id="UP000770717"/>
    </source>
</evidence>